<dbReference type="PANTHER" id="PTHR46581">
    <property type="entry name" value="ARABINOSYLTRANSFERASE RRA3"/>
    <property type="match status" value="1"/>
</dbReference>
<dbReference type="Pfam" id="PF03407">
    <property type="entry name" value="Nucleotid_trans"/>
    <property type="match status" value="2"/>
</dbReference>
<organism evidence="2 3">
    <name type="scientific">Chrysochromulina tobinii</name>
    <dbReference type="NCBI Taxonomy" id="1460289"/>
    <lineage>
        <taxon>Eukaryota</taxon>
        <taxon>Haptista</taxon>
        <taxon>Haptophyta</taxon>
        <taxon>Prymnesiophyceae</taxon>
        <taxon>Prymnesiales</taxon>
        <taxon>Chrysochromulinaceae</taxon>
        <taxon>Chrysochromulina</taxon>
    </lineage>
</organism>
<protein>
    <recommendedName>
        <fullName evidence="1">Nucleotide-diphospho-sugar transferase domain-containing protein</fullName>
    </recommendedName>
</protein>
<reference evidence="3" key="1">
    <citation type="journal article" date="2015" name="PLoS Genet.">
        <title>Genome Sequence and Transcriptome Analyses of Chrysochromulina tobin: Metabolic Tools for Enhanced Algal Fitness in the Prominent Order Prymnesiales (Haptophyceae).</title>
        <authorList>
            <person name="Hovde B.T."/>
            <person name="Deodato C.R."/>
            <person name="Hunsperger H.M."/>
            <person name="Ryken S.A."/>
            <person name="Yost W."/>
            <person name="Jha R.K."/>
            <person name="Patterson J."/>
            <person name="Monnat R.J. Jr."/>
            <person name="Barlow S.B."/>
            <person name="Starkenburg S.R."/>
            <person name="Cattolico R.A."/>
        </authorList>
    </citation>
    <scope>NUCLEOTIDE SEQUENCE</scope>
    <source>
        <strain evidence="3">CCMP291</strain>
    </source>
</reference>
<evidence type="ECO:0000313" key="2">
    <source>
        <dbReference type="EMBL" id="KOO23197.1"/>
    </source>
</evidence>
<accession>A0A0M0JA18</accession>
<dbReference type="OrthoDB" id="540503at2759"/>
<feature type="domain" description="Nucleotide-diphospho-sugar transferase" evidence="1">
    <location>
        <begin position="446"/>
        <end position="690"/>
    </location>
</feature>
<dbReference type="GO" id="GO:0016757">
    <property type="term" value="F:glycosyltransferase activity"/>
    <property type="evidence" value="ECO:0007669"/>
    <property type="project" value="InterPro"/>
</dbReference>
<dbReference type="InterPro" id="IPR044290">
    <property type="entry name" value="RRA1/2/3"/>
</dbReference>
<dbReference type="EMBL" id="JWZX01003213">
    <property type="protein sequence ID" value="KOO23197.1"/>
    <property type="molecule type" value="Genomic_DNA"/>
</dbReference>
<comment type="caution">
    <text evidence="2">The sequence shown here is derived from an EMBL/GenBank/DDBJ whole genome shotgun (WGS) entry which is preliminary data.</text>
</comment>
<dbReference type="InterPro" id="IPR005069">
    <property type="entry name" value="Nucl-diP-sugar_transferase"/>
</dbReference>
<keyword evidence="3" id="KW-1185">Reference proteome</keyword>
<name>A0A0M0JA18_9EUKA</name>
<feature type="domain" description="Nucleotide-diphospho-sugar transferase" evidence="1">
    <location>
        <begin position="93"/>
        <end position="302"/>
    </location>
</feature>
<evidence type="ECO:0000259" key="1">
    <source>
        <dbReference type="Pfam" id="PF03407"/>
    </source>
</evidence>
<gene>
    <name evidence="2" type="ORF">Ctob_002882</name>
</gene>
<evidence type="ECO:0000313" key="3">
    <source>
        <dbReference type="Proteomes" id="UP000037460"/>
    </source>
</evidence>
<sequence>MESAAATFRDPYPTAGTELACVPPKVARPTRPLDYIVPPSATEWPQNCDVGDRKDLCAVVKKTAIERELLVAVCNSGIINQLEKWVEANRRAKISNIMIIAIDNQLPQWLESKGVAFWKRTTSAAGSHKISAQKFGYVKEFLSIGCSVLMSDIDVVYIQNPFLSLHKDSDIEGTTDGWDDGSAYGWTEKLDDPSMGATGRFRPAMRITAWNSGLWYARATHASLRMMDILKYRMETEDTWDQSAFGEEMSRPARDSHLAGGITKRALNHWCFANSKTIFRRVRTEPRFAEHKPVVVHANYHQPKPPRMAAVYDRWHLGQTDALNRPDPSEQGFTVPAPVLEKDFLHMINDGFVSGANTHDAAVASSPAEGGCSPKKSKHGLSITLHTRPLAPCAPTDGVCRAALAVAVRPAGAKTGPPELLVVVVPDTEHAGEVRLLLTSAKRSGIANLLLIVGDEATHEKIGEDAPPLASSSGGGGATYVSAELKAASGGARDVAVARYRLLSRLLSQGFGVLVAAPTTVFLSNPFQALYRDADVEAMSSGWDDGSAYGYNHVLDDPSMGFTRYCHGSRIVAYEPGFLYASPTNEAVTLMARMVVQLLGADSTGGQTRAKLAADASAQQVIEAERLAFLHELWLPSHHEYASVGAVLRVMNYLCFANSKTVFRTLRANPGMKPVAVQINYHADAESRMRAVLAAYLDDKFMELRQMPLADSTKASGGDVEELPCTRGSEVGGEGELAEQLIHNSPYAWGGVGDMSFKEGGILETPWGQGKWGLHSQTAIFADFVGSKHNVRMIEGGMGVSTRCGDSNVVLVRAKIATDCH</sequence>
<dbReference type="AlphaFoldDB" id="A0A0M0JA18"/>
<dbReference type="Proteomes" id="UP000037460">
    <property type="component" value="Unassembled WGS sequence"/>
</dbReference>
<dbReference type="PANTHER" id="PTHR46581:SF3">
    <property type="entry name" value="ARABINOSYLTRANSFERASE RRA3"/>
    <property type="match status" value="1"/>
</dbReference>
<proteinExistence type="predicted"/>